<dbReference type="PANTHER" id="PTHR12217:SF4">
    <property type="entry name" value="EUKARYOTIC TRANSLATION INITIATION FACTOR 2D"/>
    <property type="match status" value="1"/>
</dbReference>
<dbReference type="InterPro" id="IPR039759">
    <property type="entry name" value="eIF2D_SUI1"/>
</dbReference>
<dbReference type="Pfam" id="PF26292">
    <property type="entry name" value="PUA_elF2D"/>
    <property type="match status" value="1"/>
</dbReference>
<feature type="signal peptide" evidence="2">
    <location>
        <begin position="1"/>
        <end position="26"/>
    </location>
</feature>
<feature type="domain" description="SUI1" evidence="3">
    <location>
        <begin position="491"/>
        <end position="559"/>
    </location>
</feature>
<dbReference type="VEuPathDB" id="ToxoDB:ETH2_1136900"/>
<dbReference type="AlphaFoldDB" id="U6L9V3"/>
<feature type="region of interest" description="Disordered" evidence="1">
    <location>
        <begin position="163"/>
        <end position="240"/>
    </location>
</feature>
<dbReference type="PROSITE" id="PS50890">
    <property type="entry name" value="PUA"/>
    <property type="match status" value="1"/>
</dbReference>
<evidence type="ECO:0000313" key="5">
    <source>
        <dbReference type="Proteomes" id="UP000030747"/>
    </source>
</evidence>
<dbReference type="OMA" id="MFLKPYR"/>
<dbReference type="CDD" id="cd11608">
    <property type="entry name" value="eIF2D_C"/>
    <property type="match status" value="1"/>
</dbReference>
<dbReference type="VEuPathDB" id="ToxoDB:ETH_00020350"/>
<feature type="compositionally biased region" description="Polar residues" evidence="1">
    <location>
        <begin position="172"/>
        <end position="181"/>
    </location>
</feature>
<dbReference type="PANTHER" id="PTHR12217">
    <property type="entry name" value="EUKARYOTIC TRANSLATION INITIATION FACTOR 2D"/>
    <property type="match status" value="1"/>
</dbReference>
<keyword evidence="5" id="KW-1185">Reference proteome</keyword>
<accession>U6L9V3</accession>
<evidence type="ECO:0000256" key="2">
    <source>
        <dbReference type="SAM" id="SignalP"/>
    </source>
</evidence>
<evidence type="ECO:0000256" key="1">
    <source>
        <dbReference type="SAM" id="MobiDB-lite"/>
    </source>
</evidence>
<dbReference type="InterPro" id="IPR015947">
    <property type="entry name" value="PUA-like_sf"/>
</dbReference>
<feature type="compositionally biased region" description="Low complexity" evidence="1">
    <location>
        <begin position="305"/>
        <end position="319"/>
    </location>
</feature>
<evidence type="ECO:0000313" key="4">
    <source>
        <dbReference type="EMBL" id="CDJ45354.1"/>
    </source>
</evidence>
<gene>
    <name evidence="4" type="ORF">ETH_00020350</name>
</gene>
<dbReference type="SUPFAM" id="SSF55159">
    <property type="entry name" value="eIF1-like"/>
    <property type="match status" value="1"/>
</dbReference>
<dbReference type="CDD" id="cd21156">
    <property type="entry name" value="PUA_eIF2d-like"/>
    <property type="match status" value="1"/>
</dbReference>
<name>U6L9V3_EIMTE</name>
<dbReference type="GO" id="GO:0003743">
    <property type="term" value="F:translation initiation factor activity"/>
    <property type="evidence" value="ECO:0007669"/>
    <property type="project" value="InterPro"/>
</dbReference>
<dbReference type="Gene3D" id="3.10.400.20">
    <property type="match status" value="1"/>
</dbReference>
<reference evidence="4" key="2">
    <citation type="submission" date="2013-10" db="EMBL/GenBank/DDBJ databases">
        <authorList>
            <person name="Aslett M."/>
        </authorList>
    </citation>
    <scope>NUCLEOTIDE SEQUENCE [LARGE SCALE GENOMIC DNA]</scope>
    <source>
        <strain evidence="4">Houghton</strain>
    </source>
</reference>
<proteinExistence type="predicted"/>
<dbReference type="SUPFAM" id="SSF88697">
    <property type="entry name" value="PUA domain-like"/>
    <property type="match status" value="1"/>
</dbReference>
<feature type="chain" id="PRO_5004672297" description="SUI1 domain-containing protein" evidence="2">
    <location>
        <begin position="27"/>
        <end position="577"/>
    </location>
</feature>
<organism evidence="4 5">
    <name type="scientific">Eimeria tenella</name>
    <name type="common">Coccidian parasite</name>
    <dbReference type="NCBI Taxonomy" id="5802"/>
    <lineage>
        <taxon>Eukaryota</taxon>
        <taxon>Sar</taxon>
        <taxon>Alveolata</taxon>
        <taxon>Apicomplexa</taxon>
        <taxon>Conoidasida</taxon>
        <taxon>Coccidia</taxon>
        <taxon>Eucoccidiorida</taxon>
        <taxon>Eimeriorina</taxon>
        <taxon>Eimeriidae</taxon>
        <taxon>Eimeria</taxon>
    </lineage>
</organism>
<dbReference type="EMBL" id="HG678175">
    <property type="protein sequence ID" value="CDJ45354.1"/>
    <property type="molecule type" value="Genomic_DNA"/>
</dbReference>
<dbReference type="PROSITE" id="PS50296">
    <property type="entry name" value="SUI1"/>
    <property type="match status" value="1"/>
</dbReference>
<dbReference type="GeneID" id="25253198"/>
<feature type="region of interest" description="Disordered" evidence="1">
    <location>
        <begin position="304"/>
        <end position="340"/>
    </location>
</feature>
<evidence type="ECO:0000259" key="3">
    <source>
        <dbReference type="PROSITE" id="PS50296"/>
    </source>
</evidence>
<sequence length="577" mass="61185">MGSLSLPYSSNIYFAAAVLLLLQVHGLWRCPQMLPCMIVPSPVSQLVLKGADLMLPGICRPLTIAAARAAGINSVELGDIWAVRVAGNALPIAVGRAVTRAPSLELLGEKGKALDLMHRLGDSLWNHGKHVVLPPLFTSIQVFSGTDDEELLASCGMGPSESLPGFLAQPELKQQPQQSEASHAGAPAKEGEELADTDAPTPKPVSASPAVAASCAGAEVDDAAEGERQTGPPLDSGEEAPLNSLESALTVELGKFIQGATKKKLVQTKEQRGIVSVVKINRSHPDYCKHTPVPESQKKKLVERAGASAAATSPTASGAVGAGGEEGTRDAPNAAGTARSGDEGPLVFEFCAPPAKCCRIFAAVEVRTGRNVFFTAEEYRQVLVKYFEVLNAKKEEGEEETQAARCTSGSRENTVAIDPLLADAVLTKEEREEAKAAGPEKLVMDKGEIFVRWMDTAQPCHAVLRDEGELPLLQGRIVRGACNPVRISVEEKQGGRKHVTHIANVTNFLVEPKAVAEFLQKKLAASASVYAPPGSKVVSAVSVQGNVARPVAELMISHFGIPKKFVEVELKKPKKGR</sequence>
<dbReference type="Proteomes" id="UP000030747">
    <property type="component" value="Unassembled WGS sequence"/>
</dbReference>
<protein>
    <recommendedName>
        <fullName evidence="3">SUI1 domain-containing protein</fullName>
    </recommendedName>
</protein>
<dbReference type="RefSeq" id="XP_013236100.1">
    <property type="nucleotide sequence ID" value="XM_013380646.1"/>
</dbReference>
<feature type="compositionally biased region" description="Low complexity" evidence="1">
    <location>
        <begin position="204"/>
        <end position="218"/>
    </location>
</feature>
<dbReference type="InterPro" id="IPR039757">
    <property type="entry name" value="EIF2D"/>
</dbReference>
<dbReference type="InterPro" id="IPR048248">
    <property type="entry name" value="PUA_eIF2d-like"/>
</dbReference>
<keyword evidence="2" id="KW-0732">Signal</keyword>
<reference evidence="4" key="1">
    <citation type="submission" date="2013-10" db="EMBL/GenBank/DDBJ databases">
        <title>Genomic analysis of the causative agents of coccidiosis in chickens.</title>
        <authorList>
            <person name="Reid A.J."/>
            <person name="Blake D."/>
            <person name="Billington K."/>
            <person name="Browne H."/>
            <person name="Dunn M."/>
            <person name="Hung S."/>
            <person name="Kawahara F."/>
            <person name="Miranda-Saavedra D."/>
            <person name="Mourier T."/>
            <person name="Nagra H."/>
            <person name="Otto T.D."/>
            <person name="Rawlings N."/>
            <person name="Sanchez A."/>
            <person name="Sanders M."/>
            <person name="Subramaniam C."/>
            <person name="Tay Y."/>
            <person name="Dear P."/>
            <person name="Doerig C."/>
            <person name="Gruber A."/>
            <person name="Parkinson J."/>
            <person name="Shirley M."/>
            <person name="Wan K.L."/>
            <person name="Berriman M."/>
            <person name="Tomley F."/>
            <person name="Pain A."/>
        </authorList>
    </citation>
    <scope>NUCLEOTIDE SEQUENCE [LARGE SCALE GENOMIC DNA]</scope>
    <source>
        <strain evidence="4">Houghton</strain>
    </source>
</reference>
<dbReference type="Pfam" id="PF01253">
    <property type="entry name" value="SUI1"/>
    <property type="match status" value="1"/>
</dbReference>
<dbReference type="OrthoDB" id="199771at2759"/>
<dbReference type="InterPro" id="IPR036877">
    <property type="entry name" value="SUI1_dom_sf"/>
</dbReference>
<dbReference type="InterPro" id="IPR001950">
    <property type="entry name" value="SUI1"/>
</dbReference>
<dbReference type="GO" id="GO:0001731">
    <property type="term" value="P:formation of translation preinitiation complex"/>
    <property type="evidence" value="ECO:0007669"/>
    <property type="project" value="InterPro"/>
</dbReference>
<dbReference type="Gene3D" id="3.30.780.10">
    <property type="entry name" value="SUI1-like domain"/>
    <property type="match status" value="1"/>
</dbReference>